<dbReference type="AlphaFoldDB" id="A0A212D8F3"/>
<organism evidence="1 2">
    <name type="scientific">Cervus elaphus hippelaphus</name>
    <name type="common">European red deer</name>
    <dbReference type="NCBI Taxonomy" id="46360"/>
    <lineage>
        <taxon>Eukaryota</taxon>
        <taxon>Metazoa</taxon>
        <taxon>Chordata</taxon>
        <taxon>Craniata</taxon>
        <taxon>Vertebrata</taxon>
        <taxon>Euteleostomi</taxon>
        <taxon>Mammalia</taxon>
        <taxon>Eutheria</taxon>
        <taxon>Laurasiatheria</taxon>
        <taxon>Artiodactyla</taxon>
        <taxon>Ruminantia</taxon>
        <taxon>Pecora</taxon>
        <taxon>Cervidae</taxon>
        <taxon>Cervinae</taxon>
        <taxon>Cervus</taxon>
    </lineage>
</organism>
<feature type="non-terminal residue" evidence="1">
    <location>
        <position position="85"/>
    </location>
</feature>
<reference evidence="1 2" key="1">
    <citation type="journal article" date="2018" name="Mol. Genet. Genomics">
        <title>The red deer Cervus elaphus genome CerEla1.0: sequencing, annotating, genes, and chromosomes.</title>
        <authorList>
            <person name="Bana N.A."/>
            <person name="Nyiri A."/>
            <person name="Nagy J."/>
            <person name="Frank K."/>
            <person name="Nagy T."/>
            <person name="Steger V."/>
            <person name="Schiller M."/>
            <person name="Lakatos P."/>
            <person name="Sugar L."/>
            <person name="Horn P."/>
            <person name="Barta E."/>
            <person name="Orosz L."/>
        </authorList>
    </citation>
    <scope>NUCLEOTIDE SEQUENCE [LARGE SCALE GENOMIC DNA]</scope>
    <source>
        <strain evidence="1">Hungarian</strain>
    </source>
</reference>
<evidence type="ECO:0000313" key="1">
    <source>
        <dbReference type="EMBL" id="OWK14537.1"/>
    </source>
</evidence>
<dbReference type="EMBL" id="MKHE01000005">
    <property type="protein sequence ID" value="OWK14537.1"/>
    <property type="molecule type" value="Genomic_DNA"/>
</dbReference>
<protein>
    <submittedName>
        <fullName evidence="1">Uncharacterized protein</fullName>
    </submittedName>
</protein>
<keyword evidence="2" id="KW-1185">Reference proteome</keyword>
<comment type="caution">
    <text evidence="1">The sequence shown here is derived from an EMBL/GenBank/DDBJ whole genome shotgun (WGS) entry which is preliminary data.</text>
</comment>
<proteinExistence type="predicted"/>
<evidence type="ECO:0000313" key="2">
    <source>
        <dbReference type="Proteomes" id="UP000242450"/>
    </source>
</evidence>
<sequence length="85" mass="10189">MHLLLYHYGKLWQSFIKPSYISENIIKLGSQYERPNVPIKRRITGNEMFCHLWSSNWFMKRALAFGKLFGFGMTFSIDPPNCWWI</sequence>
<gene>
    <name evidence="1" type="ORF">Celaphus_00000484</name>
</gene>
<accession>A0A212D8F3</accession>
<dbReference type="Proteomes" id="UP000242450">
    <property type="component" value="Chromosome 5"/>
</dbReference>
<name>A0A212D8F3_CEREH</name>